<dbReference type="PROSITE" id="PS50887">
    <property type="entry name" value="GGDEF"/>
    <property type="match status" value="1"/>
</dbReference>
<dbReference type="Pfam" id="PF21623">
    <property type="entry name" value="HK_sensor_dom_bact"/>
    <property type="match status" value="1"/>
</dbReference>
<keyword evidence="1" id="KW-0472">Membrane</keyword>
<keyword evidence="5" id="KW-1185">Reference proteome</keyword>
<sequence length="588" mass="63445">MIKLGLTSRLSILLVCIGVAASGATGYYAYRANRAMIKQEAERSLLTSTQLLDQRFTAALGDVAVDVLVLATSPSAVAVARGDEKSGGGRLRLEQVIVGFMVHHPEYLGIRLIARADHGLERLRVERGAQGVVVVPDSELQEKGQFAYVFDTLATASGDVYVSPIGLKRQAGSNASNGKPAMRIGAPIVDANGSKVGVLVIDIDLTQVFGRLERDLPGGYLVYLANEWGDFLIHPDPSQTFGFERGRRVLMQASFPATRPLFDGGPANLTFHARAGANGTPAQAFAFVRSPFGKVDGNRFIVLGLGRPLTNVLASANALGSQIVRMVVISSAVAIVLATLFARALARPLRALAHAATHVFDDAHVERLPVSRSDEIGVLARCFDRMRHEIRVQMKTLQAKQRELTHLAGHDTLTGLPNRMRFMEQLEASILHASHSGERLAVMFVDLDGFKQINDQLGHSAGDRTLVVVAQRLREALQGADLVARLGGDEFIILASDVRSPEAIDDTADRVRTAMGEAVTLGAHCMTVGASMGISEFPIDGDRAEELLAKADAAMYVAKTSLHRRHVRYQELVANEPSAQCDEISRQA</sequence>
<dbReference type="SMART" id="SM00304">
    <property type="entry name" value="HAMP"/>
    <property type="match status" value="1"/>
</dbReference>
<feature type="domain" description="GGDEF" evidence="3">
    <location>
        <begin position="438"/>
        <end position="572"/>
    </location>
</feature>
<dbReference type="InterPro" id="IPR029787">
    <property type="entry name" value="Nucleotide_cyclase"/>
</dbReference>
<keyword evidence="1" id="KW-0812">Transmembrane</keyword>
<dbReference type="InterPro" id="IPR048760">
    <property type="entry name" value="VP0354-like_sensor_dom"/>
</dbReference>
<dbReference type="Gene3D" id="3.30.450.20">
    <property type="entry name" value="PAS domain"/>
    <property type="match status" value="1"/>
</dbReference>
<dbReference type="SMART" id="SM00267">
    <property type="entry name" value="GGDEF"/>
    <property type="match status" value="1"/>
</dbReference>
<proteinExistence type="predicted"/>
<name>A0A3D8JSH0_9BURK</name>
<dbReference type="GO" id="GO:0007165">
    <property type="term" value="P:signal transduction"/>
    <property type="evidence" value="ECO:0007669"/>
    <property type="project" value="InterPro"/>
</dbReference>
<dbReference type="FunFam" id="3.30.70.270:FF:000001">
    <property type="entry name" value="Diguanylate cyclase domain protein"/>
    <property type="match status" value="1"/>
</dbReference>
<dbReference type="CDD" id="cd18773">
    <property type="entry name" value="PDC1_HK_sensor"/>
    <property type="match status" value="1"/>
</dbReference>
<dbReference type="AlphaFoldDB" id="A0A3D8JSH0"/>
<comment type="caution">
    <text evidence="4">The sequence shown here is derived from an EMBL/GenBank/DDBJ whole genome shotgun (WGS) entry which is preliminary data.</text>
</comment>
<dbReference type="NCBIfam" id="TIGR00254">
    <property type="entry name" value="GGDEF"/>
    <property type="match status" value="1"/>
</dbReference>
<dbReference type="EMBL" id="QRGA01000017">
    <property type="protein sequence ID" value="RDU95820.1"/>
    <property type="molecule type" value="Genomic_DNA"/>
</dbReference>
<dbReference type="CDD" id="cd06225">
    <property type="entry name" value="HAMP"/>
    <property type="match status" value="1"/>
</dbReference>
<dbReference type="OrthoDB" id="9812260at2"/>
<evidence type="ECO:0000259" key="3">
    <source>
        <dbReference type="PROSITE" id="PS50887"/>
    </source>
</evidence>
<dbReference type="InterPro" id="IPR052163">
    <property type="entry name" value="DGC-Regulatory_Protein"/>
</dbReference>
<dbReference type="InterPro" id="IPR003660">
    <property type="entry name" value="HAMP_dom"/>
</dbReference>
<evidence type="ECO:0000313" key="5">
    <source>
        <dbReference type="Proteomes" id="UP000256838"/>
    </source>
</evidence>
<dbReference type="SUPFAM" id="SSF158472">
    <property type="entry name" value="HAMP domain-like"/>
    <property type="match status" value="1"/>
</dbReference>
<dbReference type="GO" id="GO:0003824">
    <property type="term" value="F:catalytic activity"/>
    <property type="evidence" value="ECO:0007669"/>
    <property type="project" value="UniProtKB-ARBA"/>
</dbReference>
<dbReference type="PANTHER" id="PTHR46663">
    <property type="entry name" value="DIGUANYLATE CYCLASE DGCT-RELATED"/>
    <property type="match status" value="1"/>
</dbReference>
<reference evidence="4 5" key="1">
    <citation type="submission" date="2018-08" db="EMBL/GenBank/DDBJ databases">
        <title>Paraburkholderia sp. DHOM06 isolated from forest soil.</title>
        <authorList>
            <person name="Gao Z.-H."/>
            <person name="Qiu L.-H."/>
        </authorList>
    </citation>
    <scope>NUCLEOTIDE SEQUENCE [LARGE SCALE GENOMIC DNA]</scope>
    <source>
        <strain evidence="4 5">DHOM06</strain>
    </source>
</reference>
<protein>
    <submittedName>
        <fullName evidence="4">Diguanylate cyclase</fullName>
    </submittedName>
</protein>
<dbReference type="GO" id="GO:0016020">
    <property type="term" value="C:membrane"/>
    <property type="evidence" value="ECO:0007669"/>
    <property type="project" value="InterPro"/>
</dbReference>
<evidence type="ECO:0000259" key="2">
    <source>
        <dbReference type="PROSITE" id="PS50885"/>
    </source>
</evidence>
<dbReference type="Pfam" id="PF00672">
    <property type="entry name" value="HAMP"/>
    <property type="match status" value="1"/>
</dbReference>
<dbReference type="SUPFAM" id="SSF55073">
    <property type="entry name" value="Nucleotide cyclase"/>
    <property type="match status" value="1"/>
</dbReference>
<dbReference type="Pfam" id="PF00990">
    <property type="entry name" value="GGDEF"/>
    <property type="match status" value="1"/>
</dbReference>
<dbReference type="InterPro" id="IPR000160">
    <property type="entry name" value="GGDEF_dom"/>
</dbReference>
<dbReference type="RefSeq" id="WP_115536596.1">
    <property type="nucleotide sequence ID" value="NZ_QRGA01000017.1"/>
</dbReference>
<organism evidence="4 5">
    <name type="scientific">Trinickia dinghuensis</name>
    <dbReference type="NCBI Taxonomy" id="2291023"/>
    <lineage>
        <taxon>Bacteria</taxon>
        <taxon>Pseudomonadati</taxon>
        <taxon>Pseudomonadota</taxon>
        <taxon>Betaproteobacteria</taxon>
        <taxon>Burkholderiales</taxon>
        <taxon>Burkholderiaceae</taxon>
        <taxon>Trinickia</taxon>
    </lineage>
</organism>
<accession>A0A3D8JSH0</accession>
<dbReference type="PANTHER" id="PTHR46663:SF2">
    <property type="entry name" value="GGDEF DOMAIN-CONTAINING PROTEIN"/>
    <property type="match status" value="1"/>
</dbReference>
<dbReference type="InterPro" id="IPR029151">
    <property type="entry name" value="Sensor-like_sf"/>
</dbReference>
<dbReference type="PROSITE" id="PS50885">
    <property type="entry name" value="HAMP"/>
    <property type="match status" value="1"/>
</dbReference>
<gene>
    <name evidence="4" type="ORF">DWV00_26550</name>
</gene>
<dbReference type="Gene3D" id="6.10.340.10">
    <property type="match status" value="1"/>
</dbReference>
<dbReference type="InterPro" id="IPR043128">
    <property type="entry name" value="Rev_trsase/Diguanyl_cyclase"/>
</dbReference>
<feature type="domain" description="HAMP" evidence="2">
    <location>
        <begin position="343"/>
        <end position="395"/>
    </location>
</feature>
<dbReference type="CDD" id="cd01949">
    <property type="entry name" value="GGDEF"/>
    <property type="match status" value="1"/>
</dbReference>
<feature type="transmembrane region" description="Helical" evidence="1">
    <location>
        <begin position="323"/>
        <end position="342"/>
    </location>
</feature>
<evidence type="ECO:0000256" key="1">
    <source>
        <dbReference type="SAM" id="Phobius"/>
    </source>
</evidence>
<dbReference type="Proteomes" id="UP000256838">
    <property type="component" value="Unassembled WGS sequence"/>
</dbReference>
<evidence type="ECO:0000313" key="4">
    <source>
        <dbReference type="EMBL" id="RDU95820.1"/>
    </source>
</evidence>
<dbReference type="SUPFAM" id="SSF103190">
    <property type="entry name" value="Sensory domain-like"/>
    <property type="match status" value="1"/>
</dbReference>
<dbReference type="Gene3D" id="3.30.70.270">
    <property type="match status" value="1"/>
</dbReference>
<keyword evidence="1" id="KW-1133">Transmembrane helix</keyword>